<dbReference type="STRING" id="1798474.A2118_03720"/>
<evidence type="ECO:0000313" key="3">
    <source>
        <dbReference type="Proteomes" id="UP000179014"/>
    </source>
</evidence>
<dbReference type="SUPFAM" id="SSF56219">
    <property type="entry name" value="DNase I-like"/>
    <property type="match status" value="1"/>
</dbReference>
<dbReference type="EMBL" id="MFKN01000010">
    <property type="protein sequence ID" value="OGG41152.1"/>
    <property type="molecule type" value="Genomic_DNA"/>
</dbReference>
<dbReference type="Proteomes" id="UP000179014">
    <property type="component" value="Unassembled WGS sequence"/>
</dbReference>
<feature type="domain" description="Endonuclease/exonuclease/phosphatase" evidence="1">
    <location>
        <begin position="6"/>
        <end position="244"/>
    </location>
</feature>
<sequence>MLLKTVQWNISGGKIRDEASDATSDESYKRDGIEYIIDTLKTLSPNIITLQETHANRNGVQAQIIAEVLGLPFYINDNYDDSHVEKGQRLGQAIISSFPISNHSFELFLNPKYRLERPDGSVWISHDKGVSRCTIDASIPLTIETTHLIPFRRFGIDVSKKGAEVIRDVSNKLKTDAPHLLIQGDFNMDGDSLADFIPELFEDNLQEVHLGKPTTPKGRNYDRVLYKGLQPIKTIVLDSAMTDHYPVYTEFEI</sequence>
<reference evidence="2 3" key="1">
    <citation type="journal article" date="2016" name="Nat. Commun.">
        <title>Thousands of microbial genomes shed light on interconnected biogeochemical processes in an aquifer system.</title>
        <authorList>
            <person name="Anantharaman K."/>
            <person name="Brown C.T."/>
            <person name="Hug L.A."/>
            <person name="Sharon I."/>
            <person name="Castelle C.J."/>
            <person name="Probst A.J."/>
            <person name="Thomas B.C."/>
            <person name="Singh A."/>
            <person name="Wilkins M.J."/>
            <person name="Karaoz U."/>
            <person name="Brodie E.L."/>
            <person name="Williams K.H."/>
            <person name="Hubbard S.S."/>
            <person name="Banfield J.F."/>
        </authorList>
    </citation>
    <scope>NUCLEOTIDE SEQUENCE [LARGE SCALE GENOMIC DNA]</scope>
</reference>
<dbReference type="Pfam" id="PF03372">
    <property type="entry name" value="Exo_endo_phos"/>
    <property type="match status" value="1"/>
</dbReference>
<dbReference type="AlphaFoldDB" id="A0A1F6BWK8"/>
<dbReference type="InterPro" id="IPR036691">
    <property type="entry name" value="Endo/exonu/phosph_ase_sf"/>
</dbReference>
<protein>
    <recommendedName>
        <fullName evidence="1">Endonuclease/exonuclease/phosphatase domain-containing protein</fullName>
    </recommendedName>
</protein>
<dbReference type="InterPro" id="IPR005135">
    <property type="entry name" value="Endo/exonuclease/phosphatase"/>
</dbReference>
<comment type="caution">
    <text evidence="2">The sequence shown here is derived from an EMBL/GenBank/DDBJ whole genome shotgun (WGS) entry which is preliminary data.</text>
</comment>
<evidence type="ECO:0000259" key="1">
    <source>
        <dbReference type="Pfam" id="PF03372"/>
    </source>
</evidence>
<accession>A0A1F6BWK8</accession>
<gene>
    <name evidence="2" type="ORF">A2118_03720</name>
</gene>
<name>A0A1F6BWK8_9BACT</name>
<dbReference type="GO" id="GO:0003824">
    <property type="term" value="F:catalytic activity"/>
    <property type="evidence" value="ECO:0007669"/>
    <property type="project" value="InterPro"/>
</dbReference>
<proteinExistence type="predicted"/>
<dbReference type="Gene3D" id="3.60.10.10">
    <property type="entry name" value="Endonuclease/exonuclease/phosphatase"/>
    <property type="match status" value="1"/>
</dbReference>
<evidence type="ECO:0000313" key="2">
    <source>
        <dbReference type="EMBL" id="OGG41152.1"/>
    </source>
</evidence>
<organism evidence="2 3">
    <name type="scientific">Candidatus Kaiserbacteria bacterium GWA2_50_9</name>
    <dbReference type="NCBI Taxonomy" id="1798474"/>
    <lineage>
        <taxon>Bacteria</taxon>
        <taxon>Candidatus Kaiseribacteriota</taxon>
    </lineage>
</organism>